<keyword evidence="3" id="KW-1185">Reference proteome</keyword>
<organism evidence="2 3">
    <name type="scientific">Exophiala bonariae</name>
    <dbReference type="NCBI Taxonomy" id="1690606"/>
    <lineage>
        <taxon>Eukaryota</taxon>
        <taxon>Fungi</taxon>
        <taxon>Dikarya</taxon>
        <taxon>Ascomycota</taxon>
        <taxon>Pezizomycotina</taxon>
        <taxon>Eurotiomycetes</taxon>
        <taxon>Chaetothyriomycetidae</taxon>
        <taxon>Chaetothyriales</taxon>
        <taxon>Herpotrichiellaceae</taxon>
        <taxon>Exophiala</taxon>
    </lineage>
</organism>
<evidence type="ECO:0000313" key="2">
    <source>
        <dbReference type="EMBL" id="KAK5047226.1"/>
    </source>
</evidence>
<evidence type="ECO:0000256" key="1">
    <source>
        <dbReference type="SAM" id="MobiDB-lite"/>
    </source>
</evidence>
<feature type="region of interest" description="Disordered" evidence="1">
    <location>
        <begin position="45"/>
        <end position="67"/>
    </location>
</feature>
<sequence length="389" mass="43659">MASSFRGSPSLCGSLFNAAAPRYVCRSCRKSLLIPQARQMREASTLLSSSQRFRGTQKTSEAQTPPRAFYASKTPLDYISPKTEQLKQAHLEEENGDEGWLDLEPYQEATTWVGLESVGQEGRFDQPPQPEDEFEPFITPSSTEKIDRDYFLVYLHNAIMDVLVYKTLGQSLTDLYTEGRHPHGRRAATSIGLAVSQCGAITGLQGDVNTLQAALSDSTRRASMSAVEMAELLSTLKFNFSDPITFEILKYFSFISGHRVPDPVLSNVWNNDKPLSVFIDLLTRHYVQTKPKTVVSTLKARQEKALRMAAEPIDSVSLDRTTQAKSRRKPQPLGPNVMVLPRRETPVDKEKEVGRWKLIEKELIERGLPVLGKYAQQSTEDALSPTERY</sequence>
<feature type="region of interest" description="Disordered" evidence="1">
    <location>
        <begin position="317"/>
        <end position="337"/>
    </location>
</feature>
<dbReference type="GeneID" id="89974917"/>
<gene>
    <name evidence="2" type="ORF">LTR84_006748</name>
</gene>
<reference evidence="2 3" key="1">
    <citation type="submission" date="2023-08" db="EMBL/GenBank/DDBJ databases">
        <title>Black Yeasts Isolated from many extreme environments.</title>
        <authorList>
            <person name="Coleine C."/>
            <person name="Stajich J.E."/>
            <person name="Selbmann L."/>
        </authorList>
    </citation>
    <scope>NUCLEOTIDE SEQUENCE [LARGE SCALE GENOMIC DNA]</scope>
    <source>
        <strain evidence="2 3">CCFEE 5792</strain>
    </source>
</reference>
<comment type="caution">
    <text evidence="2">The sequence shown here is derived from an EMBL/GenBank/DDBJ whole genome shotgun (WGS) entry which is preliminary data.</text>
</comment>
<feature type="compositionally biased region" description="Polar residues" evidence="1">
    <location>
        <begin position="45"/>
        <end position="63"/>
    </location>
</feature>
<dbReference type="RefSeq" id="XP_064702788.1">
    <property type="nucleotide sequence ID" value="XM_064850306.1"/>
</dbReference>
<dbReference type="EMBL" id="JAVRRD010000026">
    <property type="protein sequence ID" value="KAK5047226.1"/>
    <property type="molecule type" value="Genomic_DNA"/>
</dbReference>
<proteinExistence type="predicted"/>
<dbReference type="AlphaFoldDB" id="A0AAV9N025"/>
<evidence type="ECO:0000313" key="3">
    <source>
        <dbReference type="Proteomes" id="UP001358417"/>
    </source>
</evidence>
<dbReference type="Proteomes" id="UP001358417">
    <property type="component" value="Unassembled WGS sequence"/>
</dbReference>
<evidence type="ECO:0008006" key="4">
    <source>
        <dbReference type="Google" id="ProtNLM"/>
    </source>
</evidence>
<protein>
    <recommendedName>
        <fullName evidence="4">RNase III domain-containing protein</fullName>
    </recommendedName>
</protein>
<name>A0AAV9N025_9EURO</name>
<accession>A0AAV9N025</accession>